<proteinExistence type="predicted"/>
<name>A0A174EIK4_9FIRM</name>
<dbReference type="AlphaFoldDB" id="A0A174EIK4"/>
<dbReference type="Proteomes" id="UP000095431">
    <property type="component" value="Unassembled WGS sequence"/>
</dbReference>
<evidence type="ECO:0000313" key="2">
    <source>
        <dbReference type="Proteomes" id="UP000095431"/>
    </source>
</evidence>
<protein>
    <recommendedName>
        <fullName evidence="3">PD-(D/E)XK nuclease family transposase</fullName>
    </recommendedName>
</protein>
<dbReference type="RefSeq" id="WP_055060104.1">
    <property type="nucleotide sequence ID" value="NZ_BTHH01000020.1"/>
</dbReference>
<organism evidence="1 2">
    <name type="scientific">Blautia wexlerae</name>
    <dbReference type="NCBI Taxonomy" id="418240"/>
    <lineage>
        <taxon>Bacteria</taxon>
        <taxon>Bacillati</taxon>
        <taxon>Bacillota</taxon>
        <taxon>Clostridia</taxon>
        <taxon>Lachnospirales</taxon>
        <taxon>Lachnospiraceae</taxon>
        <taxon>Blautia</taxon>
    </lineage>
</organism>
<accession>A0A174EIK4</accession>
<dbReference type="EMBL" id="CYZN01000018">
    <property type="protein sequence ID" value="CUO37724.1"/>
    <property type="molecule type" value="Genomic_DNA"/>
</dbReference>
<reference evidence="1 2" key="1">
    <citation type="submission" date="2015-09" db="EMBL/GenBank/DDBJ databases">
        <authorList>
            <consortium name="Pathogen Informatics"/>
        </authorList>
    </citation>
    <scope>NUCLEOTIDE SEQUENCE [LARGE SCALE GENOMIC DNA]</scope>
    <source>
        <strain evidence="1 2">2789STDY5834863</strain>
    </source>
</reference>
<gene>
    <name evidence="1" type="ORF">ERS852478_02624</name>
</gene>
<evidence type="ECO:0000313" key="1">
    <source>
        <dbReference type="EMBL" id="CUO37724.1"/>
    </source>
</evidence>
<sequence>MANNTIFDNVFRTMLEKMPELVVPLINEVFGTNYPADIAVEQQRNEHQTKNGEKITDSRLKIADKIYHIECQSTGDAEMVIRMIEYDFAVSLETKQIENGRYKIYFPHSCVLYLRGKGRKDTLGMDIIMPDGRVIKYELPAIYIERYTQDVIFQKKLLFFLPFYVMRYEKSREDIEKDPEKLQKLLDEYVTISRRLEESLLE</sequence>
<evidence type="ECO:0008006" key="3">
    <source>
        <dbReference type="Google" id="ProtNLM"/>
    </source>
</evidence>